<dbReference type="GO" id="GO:0003723">
    <property type="term" value="F:RNA binding"/>
    <property type="evidence" value="ECO:0007669"/>
    <property type="project" value="UniProtKB-UniRule"/>
</dbReference>
<name>A0A9W3DN72_RAPSA</name>
<protein>
    <submittedName>
        <fullName evidence="4 5">Protein vip1-like</fullName>
    </submittedName>
</protein>
<dbReference type="InterPro" id="IPR012677">
    <property type="entry name" value="Nucleotide-bd_a/b_plait_sf"/>
</dbReference>
<dbReference type="AlphaFoldDB" id="A0A9W3DN72"/>
<dbReference type="Pfam" id="PF00076">
    <property type="entry name" value="RRM_1"/>
    <property type="match status" value="1"/>
</dbReference>
<dbReference type="SUPFAM" id="SSF54928">
    <property type="entry name" value="RNA-binding domain, RBD"/>
    <property type="match status" value="1"/>
</dbReference>
<accession>A0A9W3DN72</accession>
<dbReference type="PANTHER" id="PTHR32343:SF26">
    <property type="entry name" value="RNA-BINDING (RRM_RBD_RNP MOTIFS) FAMILY PROTEIN"/>
    <property type="match status" value="1"/>
</dbReference>
<reference evidence="4 5" key="2">
    <citation type="submission" date="2025-04" db="UniProtKB">
        <authorList>
            <consortium name="RefSeq"/>
        </authorList>
    </citation>
    <scope>IDENTIFICATION</scope>
    <source>
        <tissue evidence="4 5">Leaf</tissue>
    </source>
</reference>
<dbReference type="InterPro" id="IPR035979">
    <property type="entry name" value="RBD_domain_sf"/>
</dbReference>
<dbReference type="InterPro" id="IPR000504">
    <property type="entry name" value="RRM_dom"/>
</dbReference>
<sequence>MDHENGYGVEVTGLSPAVTEKDLIDFFSFSGAIEYIDIVRSGEQACTAYVMFKDPYSQETAVFRIESLGSLILTSRGNHIGAASLHNSLGTASRGV</sequence>
<dbReference type="OrthoDB" id="7763451at2759"/>
<evidence type="ECO:0000313" key="5">
    <source>
        <dbReference type="RefSeq" id="XP_056865264.1"/>
    </source>
</evidence>
<dbReference type="PROSITE" id="PS50102">
    <property type="entry name" value="RRM"/>
    <property type="match status" value="1"/>
</dbReference>
<dbReference type="RefSeq" id="XP_056865261.1">
    <property type="nucleotide sequence ID" value="XM_057009281.1"/>
</dbReference>
<dbReference type="Gene3D" id="3.30.70.330">
    <property type="match status" value="1"/>
</dbReference>
<evidence type="ECO:0000256" key="1">
    <source>
        <dbReference type="PROSITE-ProRule" id="PRU00176"/>
    </source>
</evidence>
<dbReference type="Proteomes" id="UP000504610">
    <property type="component" value="Chromosome 1"/>
</dbReference>
<organism evidence="3 5">
    <name type="scientific">Raphanus sativus</name>
    <name type="common">Radish</name>
    <name type="synonym">Raphanus raphanistrum var. sativus</name>
    <dbReference type="NCBI Taxonomy" id="3726"/>
    <lineage>
        <taxon>Eukaryota</taxon>
        <taxon>Viridiplantae</taxon>
        <taxon>Streptophyta</taxon>
        <taxon>Embryophyta</taxon>
        <taxon>Tracheophyta</taxon>
        <taxon>Spermatophyta</taxon>
        <taxon>Magnoliopsida</taxon>
        <taxon>eudicotyledons</taxon>
        <taxon>Gunneridae</taxon>
        <taxon>Pentapetalae</taxon>
        <taxon>rosids</taxon>
        <taxon>malvids</taxon>
        <taxon>Brassicales</taxon>
        <taxon>Brassicaceae</taxon>
        <taxon>Brassiceae</taxon>
        <taxon>Raphanus</taxon>
    </lineage>
</organism>
<dbReference type="PANTHER" id="PTHR32343">
    <property type="entry name" value="SERINE/ARGININE-RICH SPLICING FACTOR"/>
    <property type="match status" value="1"/>
</dbReference>
<keyword evidence="1" id="KW-0694">RNA-binding</keyword>
<keyword evidence="3" id="KW-1185">Reference proteome</keyword>
<reference evidence="3" key="1">
    <citation type="journal article" date="2019" name="Database">
        <title>The radish genome database (RadishGD): an integrated information resource for radish genomics.</title>
        <authorList>
            <person name="Yu H.J."/>
            <person name="Baek S."/>
            <person name="Lee Y.J."/>
            <person name="Cho A."/>
            <person name="Mun J.H."/>
        </authorList>
    </citation>
    <scope>NUCLEOTIDE SEQUENCE [LARGE SCALE GENOMIC DNA]</scope>
    <source>
        <strain evidence="3">cv. WK10039</strain>
    </source>
</reference>
<evidence type="ECO:0000259" key="2">
    <source>
        <dbReference type="PROSITE" id="PS50102"/>
    </source>
</evidence>
<dbReference type="RefSeq" id="XP_056865264.1">
    <property type="nucleotide sequence ID" value="XM_057009284.1"/>
</dbReference>
<evidence type="ECO:0000313" key="4">
    <source>
        <dbReference type="RefSeq" id="XP_056865261.1"/>
    </source>
</evidence>
<gene>
    <name evidence="4 5" type="primary">LOC108851960</name>
</gene>
<evidence type="ECO:0000313" key="3">
    <source>
        <dbReference type="Proteomes" id="UP000504610"/>
    </source>
</evidence>
<feature type="domain" description="RRM" evidence="2">
    <location>
        <begin position="7"/>
        <end position="80"/>
    </location>
</feature>
<dbReference type="KEGG" id="rsz:108851960"/>
<proteinExistence type="predicted"/>
<dbReference type="GeneID" id="108851960"/>